<dbReference type="SUPFAM" id="SSF53383">
    <property type="entry name" value="PLP-dependent transferases"/>
    <property type="match status" value="1"/>
</dbReference>
<feature type="non-terminal residue" evidence="1">
    <location>
        <position position="72"/>
    </location>
</feature>
<dbReference type="EMBL" id="BARV01044847">
    <property type="protein sequence ID" value="GAI63807.1"/>
    <property type="molecule type" value="Genomic_DNA"/>
</dbReference>
<dbReference type="InterPro" id="IPR015424">
    <property type="entry name" value="PyrdxlP-dep_Trfase"/>
</dbReference>
<evidence type="ECO:0008006" key="2">
    <source>
        <dbReference type="Google" id="ProtNLM"/>
    </source>
</evidence>
<proteinExistence type="predicted"/>
<dbReference type="InterPro" id="IPR015422">
    <property type="entry name" value="PyrdxlP-dep_Trfase_small"/>
</dbReference>
<reference evidence="1" key="1">
    <citation type="journal article" date="2014" name="Front. Microbiol.">
        <title>High frequency of phylogenetically diverse reductive dehalogenase-homologous genes in deep subseafloor sedimentary metagenomes.</title>
        <authorList>
            <person name="Kawai M."/>
            <person name="Futagami T."/>
            <person name="Toyoda A."/>
            <person name="Takaki Y."/>
            <person name="Nishi S."/>
            <person name="Hori S."/>
            <person name="Arai W."/>
            <person name="Tsubouchi T."/>
            <person name="Morono Y."/>
            <person name="Uchiyama I."/>
            <person name="Ito T."/>
            <person name="Fujiyama A."/>
            <person name="Inagaki F."/>
            <person name="Takami H."/>
        </authorList>
    </citation>
    <scope>NUCLEOTIDE SEQUENCE</scope>
    <source>
        <strain evidence="1">Expedition CK06-06</strain>
    </source>
</reference>
<sequence length="72" mass="7856">VELVKDKATKEIFADRAAVANLVSKVGRDNGVLFSCSTWYGDIIWLLVALTTTDEELDIIFNAVKKAVAAVE</sequence>
<gene>
    <name evidence="1" type="ORF">S06H3_66093</name>
</gene>
<dbReference type="Gene3D" id="3.90.1150.10">
    <property type="entry name" value="Aspartate Aminotransferase, domain 1"/>
    <property type="match status" value="1"/>
</dbReference>
<organism evidence="1">
    <name type="scientific">marine sediment metagenome</name>
    <dbReference type="NCBI Taxonomy" id="412755"/>
    <lineage>
        <taxon>unclassified sequences</taxon>
        <taxon>metagenomes</taxon>
        <taxon>ecological metagenomes</taxon>
    </lineage>
</organism>
<comment type="caution">
    <text evidence="1">The sequence shown here is derived from an EMBL/GenBank/DDBJ whole genome shotgun (WGS) entry which is preliminary data.</text>
</comment>
<protein>
    <recommendedName>
        <fullName evidence="2">Aspartate aminotransferase family protein</fullName>
    </recommendedName>
</protein>
<dbReference type="AlphaFoldDB" id="X1Q5L2"/>
<name>X1Q5L2_9ZZZZ</name>
<feature type="non-terminal residue" evidence="1">
    <location>
        <position position="1"/>
    </location>
</feature>
<accession>X1Q5L2</accession>
<evidence type="ECO:0000313" key="1">
    <source>
        <dbReference type="EMBL" id="GAI63807.1"/>
    </source>
</evidence>